<keyword evidence="2" id="KW-1185">Reference proteome</keyword>
<accession>A0A1I3VCF4</accession>
<dbReference type="AlphaFoldDB" id="A0A1I3VCF4"/>
<sequence>MSNNGLDYNVYMKSYIRWCYIYTNAYSYSMSDDYNNVLKYVYELRDVIEINHDELKKAMVFVFFKTIKNCLSDELRNRNYREIDDYFSIFTKSELKSLYKLYKLMIKNEFYPWQFRFKPFGYYSIKNVENDNFYVNPFPHFFTDRSYKFLISSTVNCKIDNNIEDELVQDYDNFLSSIEINIDQSKYNFKDYLNIASVELKINEINKSVLKKKFAKKEDFFEYNNYLKKINDFKFNISSNFSRSIGLYLWEKIYFSKGKYNSGNVLSWFYSTDVFKSLNMKRKDRKKEYLGDKDENDLLRWLRSTHKCVKEKKVLAFK</sequence>
<evidence type="ECO:0000313" key="2">
    <source>
        <dbReference type="Proteomes" id="UP000198635"/>
    </source>
</evidence>
<organism evidence="1 2">
    <name type="scientific">Desulfomicrobium apsheronum</name>
    <dbReference type="NCBI Taxonomy" id="52560"/>
    <lineage>
        <taxon>Bacteria</taxon>
        <taxon>Pseudomonadati</taxon>
        <taxon>Thermodesulfobacteriota</taxon>
        <taxon>Desulfovibrionia</taxon>
        <taxon>Desulfovibrionales</taxon>
        <taxon>Desulfomicrobiaceae</taxon>
        <taxon>Desulfomicrobium</taxon>
    </lineage>
</organism>
<protein>
    <submittedName>
        <fullName evidence="1">Uncharacterized protein</fullName>
    </submittedName>
</protein>
<gene>
    <name evidence="1" type="ORF">SAMN04488082_1102</name>
</gene>
<proteinExistence type="predicted"/>
<reference evidence="2" key="1">
    <citation type="submission" date="2016-10" db="EMBL/GenBank/DDBJ databases">
        <authorList>
            <person name="Varghese N."/>
            <person name="Submissions S."/>
        </authorList>
    </citation>
    <scope>NUCLEOTIDE SEQUENCE [LARGE SCALE GENOMIC DNA]</scope>
    <source>
        <strain evidence="2">DSM 5918</strain>
    </source>
</reference>
<evidence type="ECO:0000313" key="1">
    <source>
        <dbReference type="EMBL" id="SFJ93144.1"/>
    </source>
</evidence>
<dbReference type="Proteomes" id="UP000198635">
    <property type="component" value="Unassembled WGS sequence"/>
</dbReference>
<name>A0A1I3VCF4_9BACT</name>
<dbReference type="EMBL" id="FORX01000010">
    <property type="protein sequence ID" value="SFJ93144.1"/>
    <property type="molecule type" value="Genomic_DNA"/>
</dbReference>